<dbReference type="AlphaFoldDB" id="A0A399T3W7"/>
<comment type="caution">
    <text evidence="2">The sequence shown here is derived from an EMBL/GenBank/DDBJ whole genome shotgun (WGS) entry which is preliminary data.</text>
</comment>
<dbReference type="Gene3D" id="1.25.40.390">
    <property type="match status" value="1"/>
</dbReference>
<dbReference type="SUPFAM" id="SSF48452">
    <property type="entry name" value="TPR-like"/>
    <property type="match status" value="1"/>
</dbReference>
<dbReference type="InterPro" id="IPR011990">
    <property type="entry name" value="TPR-like_helical_dom_sf"/>
</dbReference>
<dbReference type="RefSeq" id="WP_119436038.1">
    <property type="nucleotide sequence ID" value="NZ_QWGR01000001.1"/>
</dbReference>
<accession>A0A399T3W7</accession>
<gene>
    <name evidence="2" type="ORF">D1614_01120</name>
</gene>
<protein>
    <submittedName>
        <fullName evidence="2">SusD/RagB family nutrient-binding outer membrane lipoprotein</fullName>
    </submittedName>
</protein>
<reference evidence="2 3" key="1">
    <citation type="submission" date="2018-08" db="EMBL/GenBank/DDBJ databases">
        <title>Pallidiluteibacterium maritimus gen. nov., sp. nov., isolated from coastal sediment.</title>
        <authorList>
            <person name="Zhou L.Y."/>
        </authorList>
    </citation>
    <scope>NUCLEOTIDE SEQUENCE [LARGE SCALE GENOMIC DNA]</scope>
    <source>
        <strain evidence="2 3">XSD2</strain>
    </source>
</reference>
<evidence type="ECO:0000313" key="3">
    <source>
        <dbReference type="Proteomes" id="UP000265926"/>
    </source>
</evidence>
<name>A0A399T3W7_9BACT</name>
<keyword evidence="1" id="KW-0732">Signal</keyword>
<evidence type="ECO:0000256" key="1">
    <source>
        <dbReference type="SAM" id="SignalP"/>
    </source>
</evidence>
<keyword evidence="3" id="KW-1185">Reference proteome</keyword>
<dbReference type="OrthoDB" id="1387301at2"/>
<dbReference type="Proteomes" id="UP000265926">
    <property type="component" value="Unassembled WGS sequence"/>
</dbReference>
<keyword evidence="2" id="KW-0449">Lipoprotein</keyword>
<organism evidence="2 3">
    <name type="scientific">Maribellus luteus</name>
    <dbReference type="NCBI Taxonomy" id="2305463"/>
    <lineage>
        <taxon>Bacteria</taxon>
        <taxon>Pseudomonadati</taxon>
        <taxon>Bacteroidota</taxon>
        <taxon>Bacteroidia</taxon>
        <taxon>Marinilabiliales</taxon>
        <taxon>Prolixibacteraceae</taxon>
        <taxon>Maribellus</taxon>
    </lineage>
</organism>
<feature type="chain" id="PRO_5017194392" evidence="1">
    <location>
        <begin position="22"/>
        <end position="496"/>
    </location>
</feature>
<evidence type="ECO:0000313" key="2">
    <source>
        <dbReference type="EMBL" id="RIJ50568.1"/>
    </source>
</evidence>
<dbReference type="EMBL" id="QWGR01000001">
    <property type="protein sequence ID" value="RIJ50568.1"/>
    <property type="molecule type" value="Genomic_DNA"/>
</dbReference>
<dbReference type="Pfam" id="PF12771">
    <property type="entry name" value="SusD-like_2"/>
    <property type="match status" value="1"/>
</dbReference>
<sequence>MKAIKIGFLLVVLLVFNTACDDEFEKTNTNPNAVTKIDPEYLFANACLQTMRGNGNKYLQFPFATQYAHIYSGQNNSMFIDRYYDNFTSHEYRDVFEGFYYGPIRHVQEVLRLTKPGGDYENPVRYAMARIIAVMNLVQLSDAFGSIPYRDGGLGQEGNLYPEYDSVETIYKDALDELKNAITVLNTASSADGFPGADPIFSNNLENWRRFANSLRLRYAMRIRFVTEEKSYAENIIKECLAAPLIEENSQNVVNENQDSDIGEFQNPVYSHYDYWKWKMSAFFVDRLKLLNDPRLEVFVKPNTAGEFVGLPNGLSNSALPDWDLNTVSSPADNLVGKAAPFYFMSAAEIWLLRAEAALAGISQENANQLYQTGIRKSLEQWQVDETIIDTYLAENTNSTLNGSTEHRFEQVCTQVWISVLPNAMEGWNTIRRTGYPKIQQREAPDFDLGITNGNLPVRLRYPSSEVNINHSNYLKALEMQGEDLITTKLWWDVKN</sequence>
<dbReference type="InterPro" id="IPR041662">
    <property type="entry name" value="SusD-like_2"/>
</dbReference>
<feature type="signal peptide" evidence="1">
    <location>
        <begin position="1"/>
        <end position="21"/>
    </location>
</feature>
<proteinExistence type="predicted"/>